<dbReference type="InterPro" id="IPR037185">
    <property type="entry name" value="EmrE-like"/>
</dbReference>
<dbReference type="SUPFAM" id="SSF103481">
    <property type="entry name" value="Multidrug resistance efflux transporter EmrE"/>
    <property type="match status" value="1"/>
</dbReference>
<dbReference type="PATRIC" id="fig|189381.10.peg.3760"/>
<comment type="similarity">
    <text evidence="7">Belongs to the drug/metabolite transporter (DMT) superfamily. Small multidrug resistance (SMR) (TC 2.A.7.1) family.</text>
</comment>
<comment type="caution">
    <text evidence="9">The sequence shown here is derived from an EMBL/GenBank/DDBJ whole genome shotgun (WGS) entry which is preliminary data.</text>
</comment>
<dbReference type="Gene3D" id="1.10.3730.20">
    <property type="match status" value="1"/>
</dbReference>
<proteinExistence type="inferred from homology"/>
<evidence type="ECO:0000256" key="6">
    <source>
        <dbReference type="ARBA" id="ARBA00023136"/>
    </source>
</evidence>
<dbReference type="EMBL" id="VTEQ01000001">
    <property type="protein sequence ID" value="TYS56279.1"/>
    <property type="molecule type" value="Genomic_DNA"/>
</dbReference>
<dbReference type="GO" id="GO:0022857">
    <property type="term" value="F:transmembrane transporter activity"/>
    <property type="evidence" value="ECO:0007669"/>
    <property type="project" value="InterPro"/>
</dbReference>
<evidence type="ECO:0000256" key="8">
    <source>
        <dbReference type="SAM" id="Phobius"/>
    </source>
</evidence>
<feature type="transmembrane region" description="Helical" evidence="8">
    <location>
        <begin position="29"/>
        <end position="53"/>
    </location>
</feature>
<dbReference type="PANTHER" id="PTHR30561:SF0">
    <property type="entry name" value="GUANIDINIUM EXPORTER"/>
    <property type="match status" value="1"/>
</dbReference>
<gene>
    <name evidence="9" type="ORF">AV649_04430</name>
    <name evidence="10" type="ORF">FZC83_01525</name>
</gene>
<accession>A0A0J5WCX6</accession>
<dbReference type="Proteomes" id="UP000076510">
    <property type="component" value="Unassembled WGS sequence"/>
</dbReference>
<keyword evidence="3" id="KW-1003">Cell membrane</keyword>
<feature type="transmembrane region" description="Helical" evidence="8">
    <location>
        <begin position="87"/>
        <end position="103"/>
    </location>
</feature>
<dbReference type="InterPro" id="IPR045324">
    <property type="entry name" value="Small_multidrug_res"/>
</dbReference>
<evidence type="ECO:0000256" key="2">
    <source>
        <dbReference type="ARBA" id="ARBA00022448"/>
    </source>
</evidence>
<dbReference type="Pfam" id="PF00893">
    <property type="entry name" value="Multi_Drug_Res"/>
    <property type="match status" value="1"/>
</dbReference>
<reference evidence="10 12" key="3">
    <citation type="submission" date="2019-08" db="EMBL/GenBank/DDBJ databases">
        <title>Bacillus genomes from the desert of Cuatro Cienegas, Coahuila.</title>
        <authorList>
            <person name="Olmedo-Alvarez G."/>
        </authorList>
    </citation>
    <scope>NUCLEOTIDE SEQUENCE [LARGE SCALE GENOMIC DNA]</scope>
    <source>
        <strain evidence="10 12">CH108_3D</strain>
    </source>
</reference>
<evidence type="ECO:0000313" key="12">
    <source>
        <dbReference type="Proteomes" id="UP000322997"/>
    </source>
</evidence>
<dbReference type="InterPro" id="IPR000390">
    <property type="entry name" value="Small_drug/metabolite_transptr"/>
</dbReference>
<keyword evidence="6 8" id="KW-0472">Membrane</keyword>
<dbReference type="EMBL" id="LQQY01000034">
    <property type="protein sequence ID" value="KZE45445.1"/>
    <property type="molecule type" value="Genomic_DNA"/>
</dbReference>
<evidence type="ECO:0000313" key="9">
    <source>
        <dbReference type="EMBL" id="KZE45445.1"/>
    </source>
</evidence>
<dbReference type="AlphaFoldDB" id="A0A0J5WCX6"/>
<evidence type="ECO:0000313" key="10">
    <source>
        <dbReference type="EMBL" id="TYS56279.1"/>
    </source>
</evidence>
<dbReference type="PANTHER" id="PTHR30561">
    <property type="entry name" value="SMR FAMILY PROTON-DEPENDENT DRUG EFFLUX TRANSPORTER SUGE"/>
    <property type="match status" value="1"/>
</dbReference>
<evidence type="ECO:0000256" key="1">
    <source>
        <dbReference type="ARBA" id="ARBA00004651"/>
    </source>
</evidence>
<feature type="transmembrane region" description="Helical" evidence="8">
    <location>
        <begin position="59"/>
        <end position="78"/>
    </location>
</feature>
<evidence type="ECO:0000256" key="5">
    <source>
        <dbReference type="ARBA" id="ARBA00022989"/>
    </source>
</evidence>
<evidence type="ECO:0000256" key="4">
    <source>
        <dbReference type="ARBA" id="ARBA00022692"/>
    </source>
</evidence>
<organism evidence="9 11">
    <name type="scientific">Rossellomorea marisflavi</name>
    <dbReference type="NCBI Taxonomy" id="189381"/>
    <lineage>
        <taxon>Bacteria</taxon>
        <taxon>Bacillati</taxon>
        <taxon>Bacillota</taxon>
        <taxon>Bacilli</taxon>
        <taxon>Bacillales</taxon>
        <taxon>Bacillaceae</taxon>
        <taxon>Rossellomorea</taxon>
    </lineage>
</organism>
<keyword evidence="4 7" id="KW-0812">Transmembrane</keyword>
<evidence type="ECO:0000256" key="7">
    <source>
        <dbReference type="RuleBase" id="RU003942"/>
    </source>
</evidence>
<evidence type="ECO:0000256" key="3">
    <source>
        <dbReference type="ARBA" id="ARBA00022475"/>
    </source>
</evidence>
<protein>
    <submittedName>
        <fullName evidence="10">Multidrug efflux SMR transporter</fullName>
    </submittedName>
    <submittedName>
        <fullName evidence="9">Supressor protein SugE</fullName>
    </submittedName>
</protein>
<comment type="subcellular location">
    <subcellularLocation>
        <location evidence="1 7">Cell membrane</location>
        <topology evidence="1 7">Multi-pass membrane protein</topology>
    </subcellularLocation>
</comment>
<dbReference type="OrthoDB" id="21828at2"/>
<name>A0A0J5WCX6_9BACI</name>
<sequence>MAWLALIAAGCCEVVMVSFMKLSEGFKRIVPTAVCFVAGALSFYLLSVALLEIPVSTGYGIWTGIGSAGAVLMGMIFFREAKDVKRIAFILCIVGSIIGLKIVS</sequence>
<keyword evidence="2" id="KW-0813">Transport</keyword>
<dbReference type="Proteomes" id="UP000322997">
    <property type="component" value="Unassembled WGS sequence"/>
</dbReference>
<reference evidence="11" key="1">
    <citation type="submission" date="2016-01" db="EMBL/GenBank/DDBJ databases">
        <title>Whole genome sequencing of Bhargavaea cecembensis T14.</title>
        <authorList>
            <person name="Hong K.W."/>
        </authorList>
    </citation>
    <scope>NUCLEOTIDE SEQUENCE [LARGE SCALE GENOMIC DNA]</scope>
    <source>
        <strain evidence="11">M19</strain>
    </source>
</reference>
<reference evidence="9" key="2">
    <citation type="submission" date="2016-01" db="EMBL/GenBank/DDBJ databases">
        <authorList>
            <person name="McClelland M."/>
            <person name="Jain A."/>
            <person name="Saraogi P."/>
            <person name="Mendelson R."/>
            <person name="Westerman R."/>
            <person name="SanMiguel P."/>
            <person name="Csonka L."/>
        </authorList>
    </citation>
    <scope>NUCLEOTIDE SEQUENCE</scope>
    <source>
        <strain evidence="9">M19</strain>
    </source>
</reference>
<dbReference type="RefSeq" id="WP_048012865.1">
    <property type="nucleotide sequence ID" value="NZ_CP081870.1"/>
</dbReference>
<keyword evidence="5 8" id="KW-1133">Transmembrane helix</keyword>
<dbReference type="FunFam" id="1.10.3730.20:FF:000001">
    <property type="entry name" value="Quaternary ammonium compound resistance transporter SugE"/>
    <property type="match status" value="1"/>
</dbReference>
<evidence type="ECO:0000313" key="11">
    <source>
        <dbReference type="Proteomes" id="UP000076510"/>
    </source>
</evidence>
<dbReference type="GO" id="GO:0005886">
    <property type="term" value="C:plasma membrane"/>
    <property type="evidence" value="ECO:0007669"/>
    <property type="project" value="UniProtKB-SubCell"/>
</dbReference>
<feature type="transmembrane region" description="Helical" evidence="8">
    <location>
        <begin position="6"/>
        <end position="22"/>
    </location>
</feature>
<dbReference type="GeneID" id="89534898"/>